<feature type="chain" id="PRO_5003559780" evidence="2">
    <location>
        <begin position="19"/>
        <end position="165"/>
    </location>
</feature>
<evidence type="ECO:0000256" key="1">
    <source>
        <dbReference type="SAM" id="Phobius"/>
    </source>
</evidence>
<keyword evidence="2" id="KW-0732">Signal</keyword>
<evidence type="ECO:0000313" key="3">
    <source>
        <dbReference type="EMBL" id="CCF60075.1"/>
    </source>
</evidence>
<dbReference type="AlphaFoldDB" id="H2B0C5"/>
<dbReference type="EMBL" id="HE650829">
    <property type="protein sequence ID" value="CCF60075.1"/>
    <property type="molecule type" value="Genomic_DNA"/>
</dbReference>
<keyword evidence="1" id="KW-0812">Transmembrane</keyword>
<dbReference type="KEGG" id="kaf:KAFR_0I02955"/>
<feature type="transmembrane region" description="Helical" evidence="1">
    <location>
        <begin position="133"/>
        <end position="152"/>
    </location>
</feature>
<sequence length="165" mass="18653">MRFFSLFCFASFIVVALATVPDYDYIHLIVTTAYAYFPDDKLVVIKAAWWASFVASSSTTIEAAIDTRSICKNNHEDSASLDCASSVSNLATSLVLNLISIYIHWYFEGIPNGTLKGVKSTAVRRRQFKHWKALMVCMTYLMLLIYYLITILNQSPENSTKLTTH</sequence>
<protein>
    <submittedName>
        <fullName evidence="3">Uncharacterized protein</fullName>
    </submittedName>
</protein>
<name>H2B0C5_KAZAF</name>
<dbReference type="InParanoid" id="H2B0C5"/>
<dbReference type="RefSeq" id="XP_003959210.1">
    <property type="nucleotide sequence ID" value="XM_003959161.1"/>
</dbReference>
<proteinExistence type="predicted"/>
<organism evidence="3 4">
    <name type="scientific">Kazachstania africana (strain ATCC 22294 / BCRC 22015 / CBS 2517 / CECT 1963 / NBRC 1671 / NRRL Y-8276)</name>
    <name type="common">Yeast</name>
    <name type="synonym">Kluyveromyces africanus</name>
    <dbReference type="NCBI Taxonomy" id="1071382"/>
    <lineage>
        <taxon>Eukaryota</taxon>
        <taxon>Fungi</taxon>
        <taxon>Dikarya</taxon>
        <taxon>Ascomycota</taxon>
        <taxon>Saccharomycotina</taxon>
        <taxon>Saccharomycetes</taxon>
        <taxon>Saccharomycetales</taxon>
        <taxon>Saccharomycetaceae</taxon>
        <taxon>Kazachstania</taxon>
    </lineage>
</organism>
<reference evidence="3 4" key="1">
    <citation type="journal article" date="2011" name="Proc. Natl. Acad. Sci. U.S.A.">
        <title>Evolutionary erosion of yeast sex chromosomes by mating-type switching accidents.</title>
        <authorList>
            <person name="Gordon J.L."/>
            <person name="Armisen D."/>
            <person name="Proux-Wera E."/>
            <person name="Oheigeartaigh S.S."/>
            <person name="Byrne K.P."/>
            <person name="Wolfe K.H."/>
        </authorList>
    </citation>
    <scope>NUCLEOTIDE SEQUENCE [LARGE SCALE GENOMIC DNA]</scope>
    <source>
        <strain evidence="4">ATCC 22294 / BCRC 22015 / CBS 2517 / CECT 1963 / NBRC 1671 / NRRL Y-8276</strain>
    </source>
</reference>
<keyword evidence="1" id="KW-0472">Membrane</keyword>
<evidence type="ECO:0000313" key="4">
    <source>
        <dbReference type="Proteomes" id="UP000005220"/>
    </source>
</evidence>
<accession>H2B0C5</accession>
<dbReference type="Proteomes" id="UP000005220">
    <property type="component" value="Chromosome 9"/>
</dbReference>
<keyword evidence="1" id="KW-1133">Transmembrane helix</keyword>
<evidence type="ECO:0000256" key="2">
    <source>
        <dbReference type="SAM" id="SignalP"/>
    </source>
</evidence>
<dbReference type="HOGENOM" id="CLU_1713544_0_0_1"/>
<gene>
    <name evidence="3" type="primary">KAFR0I02955</name>
    <name evidence="3" type="ORF">KAFR_0I02955</name>
</gene>
<feature type="signal peptide" evidence="2">
    <location>
        <begin position="1"/>
        <end position="18"/>
    </location>
</feature>
<dbReference type="GeneID" id="13883710"/>
<keyword evidence="4" id="KW-1185">Reference proteome</keyword>